<accession>X1UBA0</accession>
<protein>
    <submittedName>
        <fullName evidence="1">Uncharacterized protein</fullName>
    </submittedName>
</protein>
<sequence>MEIHISKKTGNITAIIAEGKNLLSQASTVDINIHSKKSEGKIVEIDCKDNYPQSARVYIKQEWRKAFLEHQFIIDSLALRWEVEVFCKTNIEQEVSLNFKIPAVKKMSRLFYPTQDTVFSTNKISTQIRTYRRSFLIPILCVYNSEKNYGLSIIA</sequence>
<proteinExistence type="predicted"/>
<dbReference type="AlphaFoldDB" id="X1UBA0"/>
<evidence type="ECO:0000313" key="1">
    <source>
        <dbReference type="EMBL" id="GAJ14774.1"/>
    </source>
</evidence>
<comment type="caution">
    <text evidence="1">The sequence shown here is derived from an EMBL/GenBank/DDBJ whole genome shotgun (WGS) entry which is preliminary data.</text>
</comment>
<name>X1UBA0_9ZZZZ</name>
<dbReference type="EMBL" id="BARW01029952">
    <property type="protein sequence ID" value="GAJ14774.1"/>
    <property type="molecule type" value="Genomic_DNA"/>
</dbReference>
<feature type="non-terminal residue" evidence="1">
    <location>
        <position position="155"/>
    </location>
</feature>
<gene>
    <name evidence="1" type="ORF">S12H4_48007</name>
</gene>
<organism evidence="1">
    <name type="scientific">marine sediment metagenome</name>
    <dbReference type="NCBI Taxonomy" id="412755"/>
    <lineage>
        <taxon>unclassified sequences</taxon>
        <taxon>metagenomes</taxon>
        <taxon>ecological metagenomes</taxon>
    </lineage>
</organism>
<reference evidence="1" key="1">
    <citation type="journal article" date="2014" name="Front. Microbiol.">
        <title>High frequency of phylogenetically diverse reductive dehalogenase-homologous genes in deep subseafloor sedimentary metagenomes.</title>
        <authorList>
            <person name="Kawai M."/>
            <person name="Futagami T."/>
            <person name="Toyoda A."/>
            <person name="Takaki Y."/>
            <person name="Nishi S."/>
            <person name="Hori S."/>
            <person name="Arai W."/>
            <person name="Tsubouchi T."/>
            <person name="Morono Y."/>
            <person name="Uchiyama I."/>
            <person name="Ito T."/>
            <person name="Fujiyama A."/>
            <person name="Inagaki F."/>
            <person name="Takami H."/>
        </authorList>
    </citation>
    <scope>NUCLEOTIDE SEQUENCE</scope>
    <source>
        <strain evidence="1">Expedition CK06-06</strain>
    </source>
</reference>